<protein>
    <submittedName>
        <fullName evidence="1">SHI protein family protein</fullName>
    </submittedName>
</protein>
<sequence>MAQVNQDQELHNTTFLTTTTSTTTNNKSCHPWQDYLFQYHHHQPTLISFESHPTSSGSAGAGMSCQDCGNQAKKDCAHTRCRTCCKSRGFPCPTHIKSTWVPVSKRRDRRPQPLTIPAEQSFPAEITSPATFRCVRVSPIDDTDDELAYQTSISIAGHVFKGILYDQGPDSTPSSSDPNPNPNPHLGSVNPSSAYSYPQPPPLNDFISGNQFFHHHSRP</sequence>
<keyword evidence="2" id="KW-1185">Reference proteome</keyword>
<accession>A0ACB7UH15</accession>
<evidence type="ECO:0000313" key="2">
    <source>
        <dbReference type="Proteomes" id="UP000827976"/>
    </source>
</evidence>
<gene>
    <name evidence="1" type="ORF">IHE45_16G043000</name>
</gene>
<evidence type="ECO:0000313" key="1">
    <source>
        <dbReference type="EMBL" id="KAH7659634.1"/>
    </source>
</evidence>
<proteinExistence type="predicted"/>
<dbReference type="EMBL" id="CM037026">
    <property type="protein sequence ID" value="KAH7659634.1"/>
    <property type="molecule type" value="Genomic_DNA"/>
</dbReference>
<organism evidence="1 2">
    <name type="scientific">Dioscorea alata</name>
    <name type="common">Purple yam</name>
    <dbReference type="NCBI Taxonomy" id="55571"/>
    <lineage>
        <taxon>Eukaryota</taxon>
        <taxon>Viridiplantae</taxon>
        <taxon>Streptophyta</taxon>
        <taxon>Embryophyta</taxon>
        <taxon>Tracheophyta</taxon>
        <taxon>Spermatophyta</taxon>
        <taxon>Magnoliopsida</taxon>
        <taxon>Liliopsida</taxon>
        <taxon>Dioscoreales</taxon>
        <taxon>Dioscoreaceae</taxon>
        <taxon>Dioscorea</taxon>
    </lineage>
</organism>
<reference evidence="2" key="1">
    <citation type="journal article" date="2022" name="Nat. Commun.">
        <title>Chromosome evolution and the genetic basis of agronomically important traits in greater yam.</title>
        <authorList>
            <person name="Bredeson J.V."/>
            <person name="Lyons J.B."/>
            <person name="Oniyinde I.O."/>
            <person name="Okereke N.R."/>
            <person name="Kolade O."/>
            <person name="Nnabue I."/>
            <person name="Nwadili C.O."/>
            <person name="Hribova E."/>
            <person name="Parker M."/>
            <person name="Nwogha J."/>
            <person name="Shu S."/>
            <person name="Carlson J."/>
            <person name="Kariba R."/>
            <person name="Muthemba S."/>
            <person name="Knop K."/>
            <person name="Barton G.J."/>
            <person name="Sherwood A.V."/>
            <person name="Lopez-Montes A."/>
            <person name="Asiedu R."/>
            <person name="Jamnadass R."/>
            <person name="Muchugi A."/>
            <person name="Goodstein D."/>
            <person name="Egesi C.N."/>
            <person name="Featherston J."/>
            <person name="Asfaw A."/>
            <person name="Simpson G.G."/>
            <person name="Dolezel J."/>
            <person name="Hendre P.S."/>
            <person name="Van Deynze A."/>
            <person name="Kumar P.L."/>
            <person name="Obidiegwu J.E."/>
            <person name="Bhattacharjee R."/>
            <person name="Rokhsar D.S."/>
        </authorList>
    </citation>
    <scope>NUCLEOTIDE SEQUENCE [LARGE SCALE GENOMIC DNA]</scope>
    <source>
        <strain evidence="2">cv. TDa95/00328</strain>
    </source>
</reference>
<name>A0ACB7UH15_DIOAL</name>
<dbReference type="Proteomes" id="UP000827976">
    <property type="component" value="Chromosome 16"/>
</dbReference>
<comment type="caution">
    <text evidence="1">The sequence shown here is derived from an EMBL/GenBank/DDBJ whole genome shotgun (WGS) entry which is preliminary data.</text>
</comment>